<name>A0A158E0G2_9BURK</name>
<keyword evidence="4" id="KW-0238">DNA-binding</keyword>
<dbReference type="SMART" id="SM00528">
    <property type="entry name" value="HNS"/>
    <property type="match status" value="3"/>
</dbReference>
<comment type="subcellular location">
    <subcellularLocation>
        <location evidence="1">Cytoplasm</location>
        <location evidence="1">Nucleoid</location>
    </subcellularLocation>
</comment>
<comment type="similarity">
    <text evidence="2">Belongs to the histone-like protein H-NS family.</text>
</comment>
<dbReference type="RefSeq" id="WP_063959039.1">
    <property type="nucleotide sequence ID" value="NZ_FCOX02000041.1"/>
</dbReference>
<evidence type="ECO:0000256" key="3">
    <source>
        <dbReference type="ARBA" id="ARBA00022490"/>
    </source>
</evidence>
<organism evidence="7 8">
    <name type="scientific">Caballeronia calidae</name>
    <dbReference type="NCBI Taxonomy" id="1777139"/>
    <lineage>
        <taxon>Bacteria</taxon>
        <taxon>Pseudomonadati</taxon>
        <taxon>Pseudomonadota</taxon>
        <taxon>Betaproteobacteria</taxon>
        <taxon>Burkholderiales</taxon>
        <taxon>Burkholderiaceae</taxon>
        <taxon>Caballeronia</taxon>
    </lineage>
</organism>
<feature type="compositionally biased region" description="Polar residues" evidence="5">
    <location>
        <begin position="167"/>
        <end position="176"/>
    </location>
</feature>
<dbReference type="SUPFAM" id="SSF81273">
    <property type="entry name" value="H-NS histone-like proteins"/>
    <property type="match status" value="3"/>
</dbReference>
<dbReference type="Proteomes" id="UP000071859">
    <property type="component" value="Unassembled WGS sequence"/>
</dbReference>
<dbReference type="Gene3D" id="4.10.430.30">
    <property type="match status" value="3"/>
</dbReference>
<feature type="region of interest" description="Disordered" evidence="5">
    <location>
        <begin position="163"/>
        <end position="216"/>
    </location>
</feature>
<dbReference type="EMBL" id="FCOX02000041">
    <property type="protein sequence ID" value="SAL00359.1"/>
    <property type="molecule type" value="Genomic_DNA"/>
</dbReference>
<dbReference type="AlphaFoldDB" id="A0A158E0G2"/>
<feature type="compositionally biased region" description="Low complexity" evidence="5">
    <location>
        <begin position="326"/>
        <end position="339"/>
    </location>
</feature>
<feature type="domain" description="DNA-binding protein H-NS-like C-terminal" evidence="6">
    <location>
        <begin position="184"/>
        <end position="224"/>
    </location>
</feature>
<evidence type="ECO:0000313" key="8">
    <source>
        <dbReference type="Proteomes" id="UP000071859"/>
    </source>
</evidence>
<dbReference type="Pfam" id="PF00816">
    <property type="entry name" value="Histone_HNS"/>
    <property type="match status" value="3"/>
</dbReference>
<feature type="region of interest" description="Disordered" evidence="5">
    <location>
        <begin position="110"/>
        <end position="148"/>
    </location>
</feature>
<feature type="region of interest" description="Disordered" evidence="5">
    <location>
        <begin position="228"/>
        <end position="345"/>
    </location>
</feature>
<dbReference type="InterPro" id="IPR027444">
    <property type="entry name" value="H-NS_C_dom"/>
</dbReference>
<dbReference type="GO" id="GO:0003677">
    <property type="term" value="F:DNA binding"/>
    <property type="evidence" value="ECO:0007669"/>
    <property type="project" value="UniProtKB-KW"/>
</dbReference>
<dbReference type="GO" id="GO:0009295">
    <property type="term" value="C:nucleoid"/>
    <property type="evidence" value="ECO:0007669"/>
    <property type="project" value="UniProtKB-SubCell"/>
</dbReference>
<gene>
    <name evidence="7" type="ORF">AWB78_05938</name>
</gene>
<feature type="domain" description="DNA-binding protein H-NS-like C-terminal" evidence="6">
    <location>
        <begin position="65"/>
        <end position="105"/>
    </location>
</feature>
<feature type="compositionally biased region" description="Polar residues" evidence="5">
    <location>
        <begin position="61"/>
        <end position="72"/>
    </location>
</feature>
<feature type="region of interest" description="Disordered" evidence="5">
    <location>
        <begin position="47"/>
        <end position="96"/>
    </location>
</feature>
<evidence type="ECO:0000256" key="4">
    <source>
        <dbReference type="ARBA" id="ARBA00023125"/>
    </source>
</evidence>
<protein>
    <submittedName>
        <fullName evidence="7">Histone family protein nucleoid-structuring protein H-NS</fullName>
    </submittedName>
</protein>
<dbReference type="PANTHER" id="PTHR38097:SF2">
    <property type="entry name" value="DNA-BINDING PROTEIN STPA"/>
    <property type="match status" value="1"/>
</dbReference>
<keyword evidence="8" id="KW-1185">Reference proteome</keyword>
<feature type="domain" description="DNA-binding protein H-NS-like C-terminal" evidence="6">
    <location>
        <begin position="124"/>
        <end position="164"/>
    </location>
</feature>
<comment type="caution">
    <text evidence="7">The sequence shown here is derived from an EMBL/GenBank/DDBJ whole genome shotgun (WGS) entry which is preliminary data.</text>
</comment>
<sequence length="345" mass="35166">MATLESIEAKIAKLQSQADAITKKQSTKVIAEIHALMSEHGITIDDLGSGSVGKKAGTKMTGKSSSDKTASNAKFRDPKSGATWSGHGRAPGWIASAKNRDRFLIDGSLTSTDGATKNAAKPGNYVRGPQPALYRDPKSGATWSGRGRAPSWIASAKTRDRFLIDGSATTTPTADKTSAKPAGNYPRGPQPAKYRDSKSGATWSGRGKAPAWLAGVRDRTKFLINGAAETAADGKESAPKAVTAKKAAPKKPTATVSAKKGAAKKASTTSAKTAAGKSATTKKSAPAAKKGPQTGSRKAVTKKVAAKKSGGEAAAEKAVDSTALLSASGSDVGADSSAAWKAVGE</sequence>
<evidence type="ECO:0000313" key="7">
    <source>
        <dbReference type="EMBL" id="SAL00359.1"/>
    </source>
</evidence>
<dbReference type="PANTHER" id="PTHR38097">
    <property type="match status" value="1"/>
</dbReference>
<accession>A0A158E0G2</accession>
<reference evidence="7" key="1">
    <citation type="submission" date="2016-01" db="EMBL/GenBank/DDBJ databases">
        <authorList>
            <person name="Peeters C."/>
        </authorList>
    </citation>
    <scope>NUCLEOTIDE SEQUENCE</scope>
    <source>
        <strain evidence="7">LMG 29321</strain>
    </source>
</reference>
<proteinExistence type="inferred from homology"/>
<keyword evidence="3" id="KW-0963">Cytoplasm</keyword>
<evidence type="ECO:0000259" key="6">
    <source>
        <dbReference type="SMART" id="SM00528"/>
    </source>
</evidence>
<dbReference type="OrthoDB" id="5297879at2"/>
<feature type="compositionally biased region" description="Low complexity" evidence="5">
    <location>
        <begin position="239"/>
        <end position="291"/>
    </location>
</feature>
<evidence type="ECO:0000256" key="5">
    <source>
        <dbReference type="SAM" id="MobiDB-lite"/>
    </source>
</evidence>
<evidence type="ECO:0000256" key="1">
    <source>
        <dbReference type="ARBA" id="ARBA00004453"/>
    </source>
</evidence>
<evidence type="ECO:0000256" key="2">
    <source>
        <dbReference type="ARBA" id="ARBA00010610"/>
    </source>
</evidence>